<evidence type="ECO:0000259" key="5">
    <source>
        <dbReference type="PROSITE" id="PS50113"/>
    </source>
</evidence>
<dbReference type="InterPro" id="IPR050903">
    <property type="entry name" value="Bact_Chemotaxis_MeTrfase"/>
</dbReference>
<gene>
    <name evidence="7" type="ORF">GCM10008174_09850</name>
</gene>
<dbReference type="Gene3D" id="1.10.287.950">
    <property type="entry name" value="Methyl-accepting chemotaxis protein"/>
    <property type="match status" value="1"/>
</dbReference>
<dbReference type="NCBIfam" id="TIGR00229">
    <property type="entry name" value="sensory_box"/>
    <property type="match status" value="2"/>
</dbReference>
<sequence>MIEFELDGTIITANEAFLRAVGYRLDELRGQKHAMLVAASERQNREYVEFWERLRRGEFVRAEFRRIASGGRVIWLQASYNPVFDRSGKPTKIVKIASDVTEQKTRAAELESQLAALDRSTAVIRFAPDGEILDANRNFLDAVGYDAAEIKGRHHSMFMEPPARAGADYARFWDALRAGVFQSGEYKRIGKDGREIWLQATYNPVLDADGRTVRIIKFATDVTEAVRERMRRETIVRQIERELAEVSQAVTNARDEAAGAASASAETSSNVQSVAAGSEELAQSVQQINAQVDTALSISTKAVGEAGRANEIMVGLSETARKIGDVVKLINGVAEQTNLLALNATIEAARAGEAGKGFAVVASEVKSLASQTARATQDISAQIVAVQASTQEAADAIGAIGATIGQINEISSGIAFAMEQQAAVTREIAVSMQTAALGVSSVTHSMNSISGATQQIDAAARNVREAAVSMM</sequence>
<dbReference type="PANTHER" id="PTHR24422:SF10">
    <property type="entry name" value="CHEMOTAXIS PROTEIN METHYLTRANSFERASE 2"/>
    <property type="match status" value="1"/>
</dbReference>
<dbReference type="GO" id="GO:0006935">
    <property type="term" value="P:chemotaxis"/>
    <property type="evidence" value="ECO:0007669"/>
    <property type="project" value="InterPro"/>
</dbReference>
<comment type="similarity">
    <text evidence="1">Belongs to the methyl-accepting chemotaxis (MCP) protein family.</text>
</comment>
<dbReference type="SMART" id="SM00283">
    <property type="entry name" value="MA"/>
    <property type="match status" value="1"/>
</dbReference>
<dbReference type="SUPFAM" id="SSF55785">
    <property type="entry name" value="PYP-like sensor domain (PAS domain)"/>
    <property type="match status" value="2"/>
</dbReference>
<name>A0A9W6JN77_9HYPH</name>
<dbReference type="CDD" id="cd00130">
    <property type="entry name" value="PAS"/>
    <property type="match status" value="2"/>
</dbReference>
<feature type="domain" description="PAC" evidence="5">
    <location>
        <begin position="60"/>
        <end position="112"/>
    </location>
</feature>
<accession>A0A9W6JN77</accession>
<dbReference type="GO" id="GO:0016020">
    <property type="term" value="C:membrane"/>
    <property type="evidence" value="ECO:0007669"/>
    <property type="project" value="InterPro"/>
</dbReference>
<dbReference type="PANTHER" id="PTHR24422">
    <property type="entry name" value="CHEMOTAXIS PROTEIN METHYLTRANSFERASE"/>
    <property type="match status" value="1"/>
</dbReference>
<dbReference type="GO" id="GO:0007165">
    <property type="term" value="P:signal transduction"/>
    <property type="evidence" value="ECO:0007669"/>
    <property type="project" value="UniProtKB-KW"/>
</dbReference>
<feature type="domain" description="Methyl-accepting transducer" evidence="3">
    <location>
        <begin position="235"/>
        <end position="471"/>
    </location>
</feature>
<dbReference type="InterPro" id="IPR000727">
    <property type="entry name" value="T_SNARE_dom"/>
</dbReference>
<dbReference type="SUPFAM" id="SSF58104">
    <property type="entry name" value="Methyl-accepting chemotaxis protein (MCP) signaling domain"/>
    <property type="match status" value="1"/>
</dbReference>
<feature type="domain" description="PAC" evidence="5">
    <location>
        <begin position="182"/>
        <end position="234"/>
    </location>
</feature>
<protein>
    <submittedName>
        <fullName evidence="7">Methyl-accepting chemotaxis protein</fullName>
    </submittedName>
</protein>
<dbReference type="Proteomes" id="UP001143309">
    <property type="component" value="Unassembled WGS sequence"/>
</dbReference>
<dbReference type="InterPro" id="IPR000700">
    <property type="entry name" value="PAS-assoc_C"/>
</dbReference>
<dbReference type="EMBL" id="BSFL01000001">
    <property type="protein sequence ID" value="GLK79244.1"/>
    <property type="molecule type" value="Genomic_DNA"/>
</dbReference>
<dbReference type="Pfam" id="PF00015">
    <property type="entry name" value="MCPsignal"/>
    <property type="match status" value="1"/>
</dbReference>
<evidence type="ECO:0000259" key="3">
    <source>
        <dbReference type="PROSITE" id="PS50111"/>
    </source>
</evidence>
<dbReference type="Pfam" id="PF08447">
    <property type="entry name" value="PAS_3"/>
    <property type="match status" value="2"/>
</dbReference>
<evidence type="ECO:0000259" key="4">
    <source>
        <dbReference type="PROSITE" id="PS50112"/>
    </source>
</evidence>
<evidence type="ECO:0000259" key="6">
    <source>
        <dbReference type="PROSITE" id="PS50192"/>
    </source>
</evidence>
<dbReference type="AlphaFoldDB" id="A0A9W6JN77"/>
<dbReference type="SMART" id="SM00086">
    <property type="entry name" value="PAC"/>
    <property type="match status" value="2"/>
</dbReference>
<comment type="caution">
    <text evidence="7">The sequence shown here is derived from an EMBL/GenBank/DDBJ whole genome shotgun (WGS) entry which is preliminary data.</text>
</comment>
<dbReference type="InterPro" id="IPR035965">
    <property type="entry name" value="PAS-like_dom_sf"/>
</dbReference>
<dbReference type="InterPro" id="IPR001610">
    <property type="entry name" value="PAC"/>
</dbReference>
<dbReference type="InterPro" id="IPR004090">
    <property type="entry name" value="Chemotax_Me-accpt_rcpt"/>
</dbReference>
<dbReference type="InterPro" id="IPR000014">
    <property type="entry name" value="PAS"/>
</dbReference>
<evidence type="ECO:0000313" key="7">
    <source>
        <dbReference type="EMBL" id="GLK79244.1"/>
    </source>
</evidence>
<evidence type="ECO:0000313" key="8">
    <source>
        <dbReference type="Proteomes" id="UP001143309"/>
    </source>
</evidence>
<proteinExistence type="inferred from homology"/>
<feature type="domain" description="T-SNARE coiled-coil homology" evidence="6">
    <location>
        <begin position="387"/>
        <end position="449"/>
    </location>
</feature>
<dbReference type="PROSITE" id="PS50113">
    <property type="entry name" value="PAC"/>
    <property type="match status" value="2"/>
</dbReference>
<organism evidence="7 8">
    <name type="scientific">Methylopila turkensis</name>
    <dbReference type="NCBI Taxonomy" id="1437816"/>
    <lineage>
        <taxon>Bacteria</taxon>
        <taxon>Pseudomonadati</taxon>
        <taxon>Pseudomonadota</taxon>
        <taxon>Alphaproteobacteria</taxon>
        <taxon>Hyphomicrobiales</taxon>
        <taxon>Methylopilaceae</taxon>
        <taxon>Methylopila</taxon>
    </lineage>
</organism>
<dbReference type="PRINTS" id="PR00260">
    <property type="entry name" value="CHEMTRNSDUCR"/>
</dbReference>
<reference evidence="7" key="1">
    <citation type="journal article" date="2014" name="Int. J. Syst. Evol. Microbiol.">
        <title>Complete genome sequence of Corynebacterium casei LMG S-19264T (=DSM 44701T), isolated from a smear-ripened cheese.</title>
        <authorList>
            <consortium name="US DOE Joint Genome Institute (JGI-PGF)"/>
            <person name="Walter F."/>
            <person name="Albersmeier A."/>
            <person name="Kalinowski J."/>
            <person name="Ruckert C."/>
        </authorList>
    </citation>
    <scope>NUCLEOTIDE SEQUENCE</scope>
    <source>
        <strain evidence="7">VKM B-2748</strain>
    </source>
</reference>
<dbReference type="PROSITE" id="PS50111">
    <property type="entry name" value="CHEMOTAXIS_TRANSDUC_2"/>
    <property type="match status" value="1"/>
</dbReference>
<dbReference type="GO" id="GO:0004888">
    <property type="term" value="F:transmembrane signaling receptor activity"/>
    <property type="evidence" value="ECO:0007669"/>
    <property type="project" value="InterPro"/>
</dbReference>
<dbReference type="InterPro" id="IPR013655">
    <property type="entry name" value="PAS_fold_3"/>
</dbReference>
<dbReference type="InterPro" id="IPR004089">
    <property type="entry name" value="MCPsignal_dom"/>
</dbReference>
<reference evidence="7" key="2">
    <citation type="submission" date="2023-01" db="EMBL/GenBank/DDBJ databases">
        <authorList>
            <person name="Sun Q."/>
            <person name="Evtushenko L."/>
        </authorList>
    </citation>
    <scope>NUCLEOTIDE SEQUENCE</scope>
    <source>
        <strain evidence="7">VKM B-2748</strain>
    </source>
</reference>
<evidence type="ECO:0000256" key="1">
    <source>
        <dbReference type="ARBA" id="ARBA00029447"/>
    </source>
</evidence>
<dbReference type="Gene3D" id="3.30.450.20">
    <property type="entry name" value="PAS domain"/>
    <property type="match status" value="2"/>
</dbReference>
<dbReference type="PROSITE" id="PS50112">
    <property type="entry name" value="PAS"/>
    <property type="match status" value="1"/>
</dbReference>
<keyword evidence="2" id="KW-0807">Transducer</keyword>
<dbReference type="PROSITE" id="PS50192">
    <property type="entry name" value="T_SNARE"/>
    <property type="match status" value="1"/>
</dbReference>
<evidence type="ECO:0000256" key="2">
    <source>
        <dbReference type="PROSITE-ProRule" id="PRU00284"/>
    </source>
</evidence>
<feature type="domain" description="PAS" evidence="4">
    <location>
        <begin position="1"/>
        <end position="31"/>
    </location>
</feature>
<keyword evidence="8" id="KW-1185">Reference proteome</keyword>